<dbReference type="Gene3D" id="1.20.120.330">
    <property type="entry name" value="Nucleotidyltransferases domain 2"/>
    <property type="match status" value="1"/>
</dbReference>
<evidence type="ECO:0000313" key="1">
    <source>
        <dbReference type="EMBL" id="KKN06461.1"/>
    </source>
</evidence>
<proteinExistence type="predicted"/>
<comment type="caution">
    <text evidence="1">The sequence shown here is derived from an EMBL/GenBank/DDBJ whole genome shotgun (WGS) entry which is preliminary data.</text>
</comment>
<feature type="non-terminal residue" evidence="1">
    <location>
        <position position="1"/>
    </location>
</feature>
<dbReference type="EMBL" id="LAZR01004688">
    <property type="protein sequence ID" value="KKN06461.1"/>
    <property type="molecule type" value="Genomic_DNA"/>
</dbReference>
<accession>A0A0F9PZL2</accession>
<name>A0A0F9PZL2_9ZZZZ</name>
<gene>
    <name evidence="1" type="ORF">LCGC14_1076970</name>
</gene>
<organism evidence="1">
    <name type="scientific">marine sediment metagenome</name>
    <dbReference type="NCBI Taxonomy" id="412755"/>
    <lineage>
        <taxon>unclassified sequences</taxon>
        <taxon>metagenomes</taxon>
        <taxon>ecological metagenomes</taxon>
    </lineage>
</organism>
<evidence type="ECO:0008006" key="2">
    <source>
        <dbReference type="Google" id="ProtNLM"/>
    </source>
</evidence>
<reference evidence="1" key="1">
    <citation type="journal article" date="2015" name="Nature">
        <title>Complex archaea that bridge the gap between prokaryotes and eukaryotes.</title>
        <authorList>
            <person name="Spang A."/>
            <person name="Saw J.H."/>
            <person name="Jorgensen S.L."/>
            <person name="Zaremba-Niedzwiedzka K."/>
            <person name="Martijn J."/>
            <person name="Lind A.E."/>
            <person name="van Eijk R."/>
            <person name="Schleper C."/>
            <person name="Guy L."/>
            <person name="Ettema T.J."/>
        </authorList>
    </citation>
    <scope>NUCLEOTIDE SEQUENCE</scope>
</reference>
<dbReference type="SUPFAM" id="SSF81593">
    <property type="entry name" value="Nucleotidyltransferase substrate binding subunit/domain"/>
    <property type="match status" value="1"/>
</dbReference>
<dbReference type="AlphaFoldDB" id="A0A0F9PZL2"/>
<sequence length="45" mass="5073">IPTRYPNGLPGGIPSRYYDDPEEAENAMKLAKKLIDLVENKLNLD</sequence>
<protein>
    <recommendedName>
        <fullName evidence="2">HEPN domain-containing protein</fullName>
    </recommendedName>
</protein>